<dbReference type="PANTHER" id="PTHR42905:SF7">
    <property type="entry name" value="PHOSPHOENOLPYRUVATE PHOSPHOMUTASE"/>
    <property type="match status" value="1"/>
</dbReference>
<dbReference type="InterPro" id="IPR025877">
    <property type="entry name" value="MobA-like_NTP_Trfase"/>
</dbReference>
<dbReference type="CDD" id="cd00377">
    <property type="entry name" value="ICL_PEPM"/>
    <property type="match status" value="1"/>
</dbReference>
<dbReference type="InterPro" id="IPR029044">
    <property type="entry name" value="Nucleotide-diphossugar_trans"/>
</dbReference>
<proteinExistence type="inferred from homology"/>
<dbReference type="KEGG" id="nio:NITINOP_0319"/>
<dbReference type="RefSeq" id="WP_197549144.1">
    <property type="nucleotide sequence ID" value="NZ_LN885086.1"/>
</dbReference>
<reference evidence="4" key="1">
    <citation type="submission" date="2015-09" db="EMBL/GenBank/DDBJ databases">
        <authorList>
            <person name="Daims H."/>
        </authorList>
    </citation>
    <scope>NUCLEOTIDE SEQUENCE [LARGE SCALE GENOMIC DNA]</scope>
</reference>
<dbReference type="Gene3D" id="3.20.20.60">
    <property type="entry name" value="Phosphoenolpyruvate-binding domains"/>
    <property type="match status" value="1"/>
</dbReference>
<dbReference type="Pfam" id="PF12804">
    <property type="entry name" value="NTP_transf_3"/>
    <property type="match status" value="1"/>
</dbReference>
<protein>
    <recommendedName>
        <fullName evidence="2">MobA-like NTP transferase domain-containing protein</fullName>
    </recommendedName>
</protein>
<accession>A0A0S4KNF4</accession>
<dbReference type="InterPro" id="IPR039556">
    <property type="entry name" value="ICL/PEPM"/>
</dbReference>
<evidence type="ECO:0000256" key="1">
    <source>
        <dbReference type="ARBA" id="ARBA00038455"/>
    </source>
</evidence>
<feature type="domain" description="MobA-like NTP transferase" evidence="2">
    <location>
        <begin position="320"/>
        <end position="418"/>
    </location>
</feature>
<dbReference type="Pfam" id="PF13714">
    <property type="entry name" value="PEP_mutase"/>
    <property type="match status" value="1"/>
</dbReference>
<dbReference type="GO" id="GO:0016779">
    <property type="term" value="F:nucleotidyltransferase activity"/>
    <property type="evidence" value="ECO:0007669"/>
    <property type="project" value="UniProtKB-ARBA"/>
</dbReference>
<gene>
    <name evidence="3" type="ORF">NITINOP_0319</name>
</gene>
<dbReference type="PANTHER" id="PTHR42905">
    <property type="entry name" value="PHOSPHOENOLPYRUVATE CARBOXYLASE"/>
    <property type="match status" value="1"/>
</dbReference>
<dbReference type="STRING" id="1715989.NITINOP_0319"/>
<dbReference type="InterPro" id="IPR040442">
    <property type="entry name" value="Pyrv_kinase-like_dom_sf"/>
</dbReference>
<evidence type="ECO:0000259" key="2">
    <source>
        <dbReference type="Pfam" id="PF12804"/>
    </source>
</evidence>
<dbReference type="EMBL" id="LN885086">
    <property type="protein sequence ID" value="CUQ65295.1"/>
    <property type="molecule type" value="Genomic_DNA"/>
</dbReference>
<keyword evidence="4" id="KW-1185">Reference proteome</keyword>
<dbReference type="SUPFAM" id="SSF51621">
    <property type="entry name" value="Phosphoenolpyruvate/pyruvate domain"/>
    <property type="match status" value="1"/>
</dbReference>
<organism evidence="3 4">
    <name type="scientific">Candidatus Nitrospira inopinata</name>
    <dbReference type="NCBI Taxonomy" id="1715989"/>
    <lineage>
        <taxon>Bacteria</taxon>
        <taxon>Pseudomonadati</taxon>
        <taxon>Nitrospirota</taxon>
        <taxon>Nitrospiria</taxon>
        <taxon>Nitrospirales</taxon>
        <taxon>Nitrospiraceae</taxon>
        <taxon>Nitrospira</taxon>
    </lineage>
</organism>
<dbReference type="Proteomes" id="UP000066284">
    <property type="component" value="Chromosome 1"/>
</dbReference>
<evidence type="ECO:0000313" key="3">
    <source>
        <dbReference type="EMBL" id="CUQ65295.1"/>
    </source>
</evidence>
<name>A0A0S4KNF4_9BACT</name>
<dbReference type="SUPFAM" id="SSF53448">
    <property type="entry name" value="Nucleotide-diphospho-sugar transferases"/>
    <property type="match status" value="1"/>
</dbReference>
<dbReference type="InterPro" id="IPR015813">
    <property type="entry name" value="Pyrv/PenolPyrv_kinase-like_dom"/>
</dbReference>
<dbReference type="Gene3D" id="3.90.550.10">
    <property type="entry name" value="Spore Coat Polysaccharide Biosynthesis Protein SpsA, Chain A"/>
    <property type="match status" value="1"/>
</dbReference>
<comment type="similarity">
    <text evidence="1">Belongs to the isocitrate lyase/PEP mutase superfamily. PEP mutase family.</text>
</comment>
<dbReference type="AlphaFoldDB" id="A0A0S4KNF4"/>
<sequence>MMAPMTNAAKLRAALKRPGALKIVGAHDALSARLIERAGFDGIWVGGFAVSASLKCIPDASFIDSSEQLAIERNIVEAVGIPVIADCDTGYGNALNVMRTVNDRERAGVAGICIEDNVYPKRCSFYAGVRRELIPIEEHCSKIKAAKAAQMFPDFVVIARTEALIAGWGQAEALKRAEAYAEAGADAVLIHSKSKKFDELRAVYRAWSGRVPLVVVPTIFDQTTAAEMEEAGAKIIIYANQPVRAAIRAMRDALRLIKQDTRPGAANDIIVPLQEVYDIVGVPQMERDEREFLPVGGEKITAIIAAAGFEKQLLPLIEDKPKCLLDIKGKTILDRQVAALNECNIKDIALVRGYKKEAIALPNIRYYDNDRYETTGELFSLFCAENELRGRIIVLYGDIIFDTAILEKLLKSPADISIVVDLAWFDQHQRHAQAAHPNPDLVSLAEPPGKSYLSRFIMSEGEHRVVKIGRHVPSEEAHGEFIGMAMFSEKGTQALRDCYRSAQESARSIGFHEAADLTTASFTDMIQELIDRGHRVEAVPIFKGWTEVDSFEEYQKAWAKIR</sequence>
<dbReference type="CDD" id="cd02523">
    <property type="entry name" value="PC_cytidylyltransferase"/>
    <property type="match status" value="1"/>
</dbReference>
<evidence type="ECO:0000313" key="4">
    <source>
        <dbReference type="Proteomes" id="UP000066284"/>
    </source>
</evidence>